<evidence type="ECO:0000256" key="2">
    <source>
        <dbReference type="ARBA" id="ARBA00023316"/>
    </source>
</evidence>
<feature type="domain" description="SH3b" evidence="4">
    <location>
        <begin position="25"/>
        <end position="90"/>
    </location>
</feature>
<feature type="domain" description="SH3b" evidence="4">
    <location>
        <begin position="250"/>
        <end position="313"/>
    </location>
</feature>
<organism evidence="5 6">
    <name type="scientific">Tumebacillus amylolyticus</name>
    <dbReference type="NCBI Taxonomy" id="2801339"/>
    <lineage>
        <taxon>Bacteria</taxon>
        <taxon>Bacillati</taxon>
        <taxon>Bacillota</taxon>
        <taxon>Bacilli</taxon>
        <taxon>Bacillales</taxon>
        <taxon>Alicyclobacillaceae</taxon>
        <taxon>Tumebacillus</taxon>
    </lineage>
</organism>
<dbReference type="PIRSF" id="PIRSF037846">
    <property type="entry name" value="Autolysin_YrvJ_prd"/>
    <property type="match status" value="1"/>
</dbReference>
<name>A0ABS1JCM2_9BACL</name>
<dbReference type="PANTHER" id="PTHR30404">
    <property type="entry name" value="N-ACETYLMURAMOYL-L-ALANINE AMIDASE"/>
    <property type="match status" value="1"/>
</dbReference>
<proteinExistence type="predicted"/>
<dbReference type="PROSITE" id="PS51781">
    <property type="entry name" value="SH3B"/>
    <property type="match status" value="4"/>
</dbReference>
<gene>
    <name evidence="5" type="ORF">JJB07_12065</name>
</gene>
<dbReference type="InterPro" id="IPR002508">
    <property type="entry name" value="MurNAc-LAA_cat"/>
</dbReference>
<dbReference type="SMART" id="SM00646">
    <property type="entry name" value="Ami_3"/>
    <property type="match status" value="1"/>
</dbReference>
<evidence type="ECO:0000313" key="5">
    <source>
        <dbReference type="EMBL" id="MBL0387388.1"/>
    </source>
</evidence>
<feature type="signal peptide" evidence="3">
    <location>
        <begin position="1"/>
        <end position="24"/>
    </location>
</feature>
<dbReference type="InterPro" id="IPR017293">
    <property type="entry name" value="N-acetylmuramoyl-L-ala_amidase"/>
</dbReference>
<dbReference type="SUPFAM" id="SSF53187">
    <property type="entry name" value="Zn-dependent exopeptidases"/>
    <property type="match status" value="1"/>
</dbReference>
<keyword evidence="6" id="KW-1185">Reference proteome</keyword>
<feature type="domain" description="SH3b" evidence="4">
    <location>
        <begin position="99"/>
        <end position="162"/>
    </location>
</feature>
<dbReference type="InterPro" id="IPR003646">
    <property type="entry name" value="SH3-like_bac-type"/>
</dbReference>
<protein>
    <submittedName>
        <fullName evidence="5">N-acetylmuramoyl-L-alanine amidase</fullName>
    </submittedName>
</protein>
<dbReference type="CDD" id="cd02696">
    <property type="entry name" value="MurNAc-LAA"/>
    <property type="match status" value="1"/>
</dbReference>
<reference evidence="5 6" key="1">
    <citation type="submission" date="2021-01" db="EMBL/GenBank/DDBJ databases">
        <title>Tumebacillus sp. strain ITR2 16S ribosomal RNA gene Genome sequencing and assembly.</title>
        <authorList>
            <person name="Kang M."/>
        </authorList>
    </citation>
    <scope>NUCLEOTIDE SEQUENCE [LARGE SCALE GENOMIC DNA]</scope>
    <source>
        <strain evidence="5 6">ITR2</strain>
    </source>
</reference>
<evidence type="ECO:0000256" key="3">
    <source>
        <dbReference type="SAM" id="SignalP"/>
    </source>
</evidence>
<feature type="chain" id="PRO_5045755634" evidence="3">
    <location>
        <begin position="25"/>
        <end position="509"/>
    </location>
</feature>
<keyword evidence="2" id="KW-0961">Cell wall biogenesis/degradation</keyword>
<keyword evidence="1" id="KW-0378">Hydrolase</keyword>
<feature type="domain" description="SH3b" evidence="4">
    <location>
        <begin position="173"/>
        <end position="235"/>
    </location>
</feature>
<evidence type="ECO:0000313" key="6">
    <source>
        <dbReference type="Proteomes" id="UP000602284"/>
    </source>
</evidence>
<dbReference type="PANTHER" id="PTHR30404:SF0">
    <property type="entry name" value="N-ACETYLMURAMOYL-L-ALANINE AMIDASE AMIC"/>
    <property type="match status" value="1"/>
</dbReference>
<dbReference type="SMART" id="SM00287">
    <property type="entry name" value="SH3b"/>
    <property type="match status" value="4"/>
</dbReference>
<sequence>MTRKRWILILVICFSLLSSMIAAAAEGRFVKVIAYDVNIRSGASTEEGVIGHADYGDQFEVVTSENGWYQVQLGKGQSGWIHASLVKEGGRFATSNPVIDVAQSKVESLNVRGGASTSFEIVTTIQPGTTYPVLQQNADWVQIRLPDDRTGWVSKQYVTMSEGKAKPNAQAEQERATVLSDSVNIRADNSQSAPILGTLKLGDLVQVIEEGADWTKIDWQGKEAYVKAQYLKLPGKPSPVKDTLPPSNEQSDVTLTLQDATNLRSGPGTNFALLETGAAGASYPVTGKSGNWLEVTMKNGHTAWIAGWLPNVSGDLSKLPERGQSLDGVLHGKTIVLDAGHGGYDVGAVGRDTGVYEKDLTLSLTTLLANKLTSTGARVVLTRSDDTFVTLDDRVQISKREDCDIFVSLHFNTNANPNLSGTMTFYYNEDGKDHDLANRIQTQLVKNLGLPDLGTRFGDYYVLRENPRPAVLIETDFLTNSGDEQKAKDPNVQDKAAEAVFQALVDYLK</sequence>
<dbReference type="Pfam" id="PF08239">
    <property type="entry name" value="SH3_3"/>
    <property type="match status" value="4"/>
</dbReference>
<dbReference type="RefSeq" id="WP_201635327.1">
    <property type="nucleotide sequence ID" value="NZ_JAEQNB010000003.1"/>
</dbReference>
<keyword evidence="3" id="KW-0732">Signal</keyword>
<evidence type="ECO:0000259" key="4">
    <source>
        <dbReference type="PROSITE" id="PS51781"/>
    </source>
</evidence>
<dbReference type="Gene3D" id="3.40.630.40">
    <property type="entry name" value="Zn-dependent exopeptidases"/>
    <property type="match status" value="1"/>
</dbReference>
<comment type="caution">
    <text evidence="5">The sequence shown here is derived from an EMBL/GenBank/DDBJ whole genome shotgun (WGS) entry which is preliminary data.</text>
</comment>
<dbReference type="EMBL" id="JAEQNB010000003">
    <property type="protein sequence ID" value="MBL0387388.1"/>
    <property type="molecule type" value="Genomic_DNA"/>
</dbReference>
<dbReference type="InterPro" id="IPR050695">
    <property type="entry name" value="N-acetylmuramoyl_amidase_3"/>
</dbReference>
<dbReference type="Pfam" id="PF01520">
    <property type="entry name" value="Amidase_3"/>
    <property type="match status" value="1"/>
</dbReference>
<accession>A0ABS1JCM2</accession>
<dbReference type="Proteomes" id="UP000602284">
    <property type="component" value="Unassembled WGS sequence"/>
</dbReference>
<dbReference type="Gene3D" id="2.30.30.40">
    <property type="entry name" value="SH3 Domains"/>
    <property type="match status" value="4"/>
</dbReference>
<evidence type="ECO:0000256" key="1">
    <source>
        <dbReference type="ARBA" id="ARBA00022801"/>
    </source>
</evidence>